<dbReference type="EMBL" id="KV722332">
    <property type="protein sequence ID" value="OCH96084.1"/>
    <property type="molecule type" value="Genomic_DNA"/>
</dbReference>
<comment type="subcellular location">
    <subcellularLocation>
        <location evidence="1">Nucleus</location>
        <location evidence="1">Nucleolus</location>
    </subcellularLocation>
</comment>
<evidence type="ECO:0000256" key="5">
    <source>
        <dbReference type="SAM" id="MobiDB-lite"/>
    </source>
</evidence>
<feature type="compositionally biased region" description="Basic and acidic residues" evidence="5">
    <location>
        <begin position="582"/>
        <end position="597"/>
    </location>
</feature>
<evidence type="ECO:0000313" key="9">
    <source>
        <dbReference type="Proteomes" id="UP000250043"/>
    </source>
</evidence>
<keyword evidence="9" id="KW-1185">Reference proteome</keyword>
<feature type="compositionally biased region" description="Basic and acidic residues" evidence="5">
    <location>
        <begin position="480"/>
        <end position="493"/>
    </location>
</feature>
<dbReference type="Proteomes" id="UP000250043">
    <property type="component" value="Unassembled WGS sequence"/>
</dbReference>
<evidence type="ECO:0000256" key="1">
    <source>
        <dbReference type="ARBA" id="ARBA00004604"/>
    </source>
</evidence>
<proteinExistence type="inferred from homology"/>
<evidence type="ECO:0000259" key="7">
    <source>
        <dbReference type="Pfam" id="PF25121"/>
    </source>
</evidence>
<dbReference type="PANTHER" id="PTHR12202">
    <property type="entry name" value="ESF1 HOMOLOG"/>
    <property type="match status" value="1"/>
</dbReference>
<dbReference type="AlphaFoldDB" id="A0A8E2DUH6"/>
<protein>
    <recommendedName>
        <fullName evidence="10">NUC153 domain-containing protein</fullName>
    </recommendedName>
</protein>
<evidence type="ECO:0000256" key="4">
    <source>
        <dbReference type="ARBA" id="ARBA00023242"/>
    </source>
</evidence>
<feature type="compositionally biased region" description="Basic and acidic residues" evidence="5">
    <location>
        <begin position="552"/>
        <end position="561"/>
    </location>
</feature>
<dbReference type="InterPro" id="IPR056750">
    <property type="entry name" value="RRM_ESF1"/>
</dbReference>
<evidence type="ECO:0008006" key="10">
    <source>
        <dbReference type="Google" id="ProtNLM"/>
    </source>
</evidence>
<feature type="region of interest" description="Disordered" evidence="5">
    <location>
        <begin position="639"/>
        <end position="714"/>
    </location>
</feature>
<keyword evidence="3" id="KW-0175">Coiled coil</keyword>
<feature type="compositionally biased region" description="Basic residues" evidence="5">
    <location>
        <begin position="598"/>
        <end position="609"/>
    </location>
</feature>
<comment type="similarity">
    <text evidence="2">Belongs to the ESF1 family.</text>
</comment>
<dbReference type="InterPro" id="IPR039754">
    <property type="entry name" value="Esf1"/>
</dbReference>
<feature type="compositionally biased region" description="Low complexity" evidence="5">
    <location>
        <begin position="410"/>
        <end position="423"/>
    </location>
</feature>
<dbReference type="Pfam" id="PF08159">
    <property type="entry name" value="NUC153"/>
    <property type="match status" value="1"/>
</dbReference>
<dbReference type="GO" id="GO:0006364">
    <property type="term" value="P:rRNA processing"/>
    <property type="evidence" value="ECO:0007669"/>
    <property type="project" value="InterPro"/>
</dbReference>
<dbReference type="GO" id="GO:0003723">
    <property type="term" value="F:RNA binding"/>
    <property type="evidence" value="ECO:0007669"/>
    <property type="project" value="TreeGrafter"/>
</dbReference>
<name>A0A8E2DUH6_9APHY</name>
<feature type="domain" description="ESF1 RRM" evidence="7">
    <location>
        <begin position="176"/>
        <end position="354"/>
    </location>
</feature>
<dbReference type="OrthoDB" id="431825at2759"/>
<feature type="compositionally biased region" description="Acidic residues" evidence="5">
    <location>
        <begin position="458"/>
        <end position="467"/>
    </location>
</feature>
<keyword evidence="4" id="KW-0539">Nucleus</keyword>
<sequence>MSDPRFARFKSDPRFRRIKKDEAKVVVDDRFKSIFDDGKKKKGKKSQARVDKYGRPLADTHDQENLRRFYRLEDEEADKDEPEVKAGPDYARGAVLLESSDEEDDRNRDQAVESDDSDTGGIITLGRDVSRPIPVPGDEELEIDLDEDTHAELNAQVAAYAKENPDRDDSANVQRTRRLAVVNLDWEHVRAIHLYKICSSLVSPTAPALASSSNEHAMQDRQPKGAASRQARGKVLSVRVYPSEFGKERMAREEKEGPPRELFKNKATEDEEVNERTIYETGDGEDYDEDALRKYQLERLRYYYAIVDCDSVEAASHIYSELEGTELERSANVFDLSFVPDDMTFDDEFRDEATDDLNVAYKGLDFVTDALRHSKVKLTWDEDDPERVKITRRVLSRKELEENDFKAYLASSTSGSESEGAPSQRKKGDKAASRDKLRALLLSGGNELPEGWTHGAGDNEDDDDVDMEVTFTPGLSAANPDREETTLEKYQRKMREKKKKRKEEMKEKAKAPPETPSAKDDFFAGSSDEDEEARSADDEGETVKKSKRSKGTAKETLEPVPRHISTAEELALLAASENPAAEPKHFDMKAVLKAEKGKKGKKGRKGKKGKGGEEENELQEDFAIDVKDDRFKAVHEDHTFAIDPSNPHFKNTKSMSALLEERSKRQRNASAHHEERSTAKTQESTGEKSLQSLVESVKRKSAAADRGMGKRRKI</sequence>
<feature type="region of interest" description="Disordered" evidence="5">
    <location>
        <begin position="36"/>
        <end position="135"/>
    </location>
</feature>
<feature type="compositionally biased region" description="Low complexity" evidence="5">
    <location>
        <begin position="567"/>
        <end position="581"/>
    </location>
</feature>
<evidence type="ECO:0000313" key="8">
    <source>
        <dbReference type="EMBL" id="OCH96084.1"/>
    </source>
</evidence>
<feature type="region of interest" description="Disordered" evidence="5">
    <location>
        <begin position="409"/>
        <end position="621"/>
    </location>
</feature>
<evidence type="ECO:0000256" key="3">
    <source>
        <dbReference type="ARBA" id="ARBA00023054"/>
    </source>
</evidence>
<feature type="compositionally biased region" description="Basic and acidic residues" evidence="5">
    <location>
        <begin position="502"/>
        <end position="522"/>
    </location>
</feature>
<evidence type="ECO:0000259" key="6">
    <source>
        <dbReference type="Pfam" id="PF08159"/>
    </source>
</evidence>
<reference evidence="8 9" key="1">
    <citation type="submission" date="2016-07" db="EMBL/GenBank/DDBJ databases">
        <title>Draft genome of the white-rot fungus Obba rivulosa 3A-2.</title>
        <authorList>
            <consortium name="DOE Joint Genome Institute"/>
            <person name="Miettinen O."/>
            <person name="Riley R."/>
            <person name="Acob R."/>
            <person name="Barry K."/>
            <person name="Cullen D."/>
            <person name="De Vries R."/>
            <person name="Hainaut M."/>
            <person name="Hatakka A."/>
            <person name="Henrissat B."/>
            <person name="Hilden K."/>
            <person name="Kuo R."/>
            <person name="Labutti K."/>
            <person name="Lipzen A."/>
            <person name="Makela M.R."/>
            <person name="Sandor L."/>
            <person name="Spatafora J.W."/>
            <person name="Grigoriev I.V."/>
            <person name="Hibbett D.S."/>
        </authorList>
    </citation>
    <scope>NUCLEOTIDE SEQUENCE [LARGE SCALE GENOMIC DNA]</scope>
    <source>
        <strain evidence="8 9">3A-2</strain>
    </source>
</reference>
<feature type="compositionally biased region" description="Basic and acidic residues" evidence="5">
    <location>
        <begin position="533"/>
        <end position="544"/>
    </location>
</feature>
<accession>A0A8E2DUH6</accession>
<dbReference type="PANTHER" id="PTHR12202:SF0">
    <property type="entry name" value="ESF1 HOMOLOG"/>
    <property type="match status" value="1"/>
</dbReference>
<gene>
    <name evidence="8" type="ORF">OBBRIDRAFT_361349</name>
</gene>
<organism evidence="8 9">
    <name type="scientific">Obba rivulosa</name>
    <dbReference type="NCBI Taxonomy" id="1052685"/>
    <lineage>
        <taxon>Eukaryota</taxon>
        <taxon>Fungi</taxon>
        <taxon>Dikarya</taxon>
        <taxon>Basidiomycota</taxon>
        <taxon>Agaricomycotina</taxon>
        <taxon>Agaricomycetes</taxon>
        <taxon>Polyporales</taxon>
        <taxon>Gelatoporiaceae</taxon>
        <taxon>Obba</taxon>
    </lineage>
</organism>
<feature type="domain" description="NUC153" evidence="6">
    <location>
        <begin position="628"/>
        <end position="655"/>
    </location>
</feature>
<evidence type="ECO:0000256" key="2">
    <source>
        <dbReference type="ARBA" id="ARBA00009087"/>
    </source>
</evidence>
<feature type="compositionally biased region" description="Basic and acidic residues" evidence="5">
    <location>
        <begin position="48"/>
        <end position="72"/>
    </location>
</feature>
<feature type="compositionally biased region" description="Polar residues" evidence="5">
    <location>
        <begin position="679"/>
        <end position="694"/>
    </location>
</feature>
<dbReference type="GO" id="GO:0005730">
    <property type="term" value="C:nucleolus"/>
    <property type="evidence" value="ECO:0007669"/>
    <property type="project" value="UniProtKB-SubCell"/>
</dbReference>
<dbReference type="InterPro" id="IPR012580">
    <property type="entry name" value="NUC153"/>
</dbReference>
<dbReference type="Pfam" id="PF25121">
    <property type="entry name" value="RRM_ESF1"/>
    <property type="match status" value="1"/>
</dbReference>
<feature type="compositionally biased region" description="Basic and acidic residues" evidence="5">
    <location>
        <begin position="429"/>
        <end position="438"/>
    </location>
</feature>